<feature type="compositionally biased region" description="Basic and acidic residues" evidence="2">
    <location>
        <begin position="585"/>
        <end position="598"/>
    </location>
</feature>
<feature type="compositionally biased region" description="Polar residues" evidence="2">
    <location>
        <begin position="702"/>
        <end position="716"/>
    </location>
</feature>
<feature type="region of interest" description="Disordered" evidence="2">
    <location>
        <begin position="585"/>
        <end position="612"/>
    </location>
</feature>
<evidence type="ECO:0000256" key="2">
    <source>
        <dbReference type="SAM" id="MobiDB-lite"/>
    </source>
</evidence>
<feature type="compositionally biased region" description="Polar residues" evidence="2">
    <location>
        <begin position="937"/>
        <end position="948"/>
    </location>
</feature>
<accession>A0ABR3D9R7</accession>
<evidence type="ECO:0000256" key="1">
    <source>
        <dbReference type="PROSITE-ProRule" id="PRU00042"/>
    </source>
</evidence>
<feature type="compositionally biased region" description="Polar residues" evidence="2">
    <location>
        <begin position="447"/>
        <end position="460"/>
    </location>
</feature>
<proteinExistence type="predicted"/>
<feature type="compositionally biased region" description="Acidic residues" evidence="2">
    <location>
        <begin position="691"/>
        <end position="701"/>
    </location>
</feature>
<dbReference type="EMBL" id="JAVLET010000007">
    <property type="protein sequence ID" value="KAL0468501.1"/>
    <property type="molecule type" value="Genomic_DNA"/>
</dbReference>
<dbReference type="Gene3D" id="3.30.160.60">
    <property type="entry name" value="Classic Zinc Finger"/>
    <property type="match status" value="1"/>
</dbReference>
<feature type="region of interest" description="Disordered" evidence="2">
    <location>
        <begin position="423"/>
        <end position="460"/>
    </location>
</feature>
<dbReference type="PANTHER" id="PTHR38166:SF1">
    <property type="entry name" value="C2H2-TYPE DOMAIN-CONTAINING PROTEIN"/>
    <property type="match status" value="1"/>
</dbReference>
<feature type="domain" description="C2H2-type" evidence="3">
    <location>
        <begin position="170"/>
        <end position="198"/>
    </location>
</feature>
<dbReference type="PANTHER" id="PTHR38166">
    <property type="entry name" value="C2H2-TYPE DOMAIN-CONTAINING PROTEIN-RELATED"/>
    <property type="match status" value="1"/>
</dbReference>
<feature type="region of interest" description="Disordered" evidence="2">
    <location>
        <begin position="28"/>
        <end position="47"/>
    </location>
</feature>
<comment type="caution">
    <text evidence="4">The sequence shown here is derived from an EMBL/GenBank/DDBJ whole genome shotgun (WGS) entry which is preliminary data.</text>
</comment>
<keyword evidence="1" id="KW-0479">Metal-binding</keyword>
<evidence type="ECO:0000313" key="5">
    <source>
        <dbReference type="Proteomes" id="UP001451303"/>
    </source>
</evidence>
<dbReference type="SMART" id="SM00355">
    <property type="entry name" value="ZnF_C2H2"/>
    <property type="match status" value="4"/>
</dbReference>
<feature type="region of interest" description="Disordered" evidence="2">
    <location>
        <begin position="934"/>
        <end position="959"/>
    </location>
</feature>
<feature type="region of interest" description="Disordered" evidence="2">
    <location>
        <begin position="654"/>
        <end position="721"/>
    </location>
</feature>
<dbReference type="Proteomes" id="UP001451303">
    <property type="component" value="Unassembled WGS sequence"/>
</dbReference>
<feature type="compositionally biased region" description="Basic and acidic residues" evidence="2">
    <location>
        <begin position="436"/>
        <end position="445"/>
    </location>
</feature>
<sequence length="1042" mass="116671">MALNHHQPKVDPVREGLTSYAVGEIDASSYQVPPTTSKENPYSETHTDNIWQDTDYFPTYDHDLISKHSRASLASTSRRSSAAPSIFSTAGLRISTASTAYSRYSVRQHSLDSADPNMSATPCSSGKCDDGFNTDDYPPRYHCTFCDAMFACPGQWRDHELRDHDRPEEHLCSICHDSFSEQPSLASHCREVHSLSSSPTTQHIVKLPTRGAWGCGFCGAFVQSRSDYLDHIGRHYEEGMQRAHWQHSSVIRGLLKQPKIAEAWNRLVTNQERDRGTRLHFTWDEHATGRHAATEADDARNPSRLQDILEFFANSSSDPQNIAQYAFDTAQIRTEQNVNGLVKAYYSRGLRPLPESPNDITSPRVGEMSYLNLEQSAPQISNKNSGNPVPAESSPFPVSFVGAISTAAFLSQATVVESGLSPAWNPYARTQSSKASQDRETDIAPHHTNSPSTTGSASSPVTMTNAFLHMKSTPSPIRKGLRRIDSDRHLDALKPGTVDLVQGEDIQRPRTALASGYPRAPIAVPVERGVEASQQPSLSDAVLESAPMNNVVRKDWLLVSKPGSRSSIGSPSVSSMRSDFTRKGFLTHDDSTSEHVSDDSLSDPDLWAEQNIGDDNSRAWSKAYQQAINMALQRLWSQYNHNWDALIRSCVGSAGSSNTDRMDPYRARKATPSRRKPDGSLRPPSSRRTSDDDDDDDDDDGSQLSPYTSRPGSATSKRFACPFRKHNPEKYNRVDYDICANKDWPTIPRLKEHLYRRHYKIHCQRCKQTFSDARQLTIHEMAPEACELLDVKPPGDITTSQERQLKSRKHIYRRQSDEEKWREIYRLLFPNDIVPSPYPEYAEDFQPMAAESRNVLEFQHYLLMEMPRLFTQAAYEHAGQHIQEQVLLRIDDVNKIIEDTLQQAYDTWTLQGRLLPPNISPSISMREFPAAPATQAGHLSSMPSTTWSEPPMPPRPYIQEQSAAPLLPNTSASEYTLFSVASEMDAMLTLDDIDIPVSNPVGVGSAPSYTINDYMTTGPDVQYTGVGFFPYDNNTGGNQNWF</sequence>
<dbReference type="PROSITE" id="PS00028">
    <property type="entry name" value="ZINC_FINGER_C2H2_1"/>
    <property type="match status" value="3"/>
</dbReference>
<reference evidence="4 5" key="1">
    <citation type="submission" date="2023-09" db="EMBL/GenBank/DDBJ databases">
        <title>Multi-omics analysis of a traditional fermented food reveals byproduct-associated fungal strains for waste-to-food upcycling.</title>
        <authorList>
            <consortium name="Lawrence Berkeley National Laboratory"/>
            <person name="Rekdal V.M."/>
            <person name="Villalobos-Escobedo J.M."/>
            <person name="Rodriguez-Valeron N."/>
            <person name="Garcia M.O."/>
            <person name="Vasquez D.P."/>
            <person name="Damayanti I."/>
            <person name="Sorensen P.M."/>
            <person name="Baidoo E.E."/>
            <person name="De Carvalho A.C."/>
            <person name="Riley R."/>
            <person name="Lipzen A."/>
            <person name="He G."/>
            <person name="Yan M."/>
            <person name="Haridas S."/>
            <person name="Daum C."/>
            <person name="Yoshinaga Y."/>
            <person name="Ng V."/>
            <person name="Grigoriev I.V."/>
            <person name="Munk R."/>
            <person name="Nuraida L."/>
            <person name="Wijaya C.H."/>
            <person name="Morales P.-C."/>
            <person name="Keasling J.D."/>
        </authorList>
    </citation>
    <scope>NUCLEOTIDE SEQUENCE [LARGE SCALE GENOMIC DNA]</scope>
    <source>
        <strain evidence="4 5">FGSC 2613</strain>
    </source>
</reference>
<name>A0ABR3D9R7_NEUIN</name>
<dbReference type="PROSITE" id="PS50157">
    <property type="entry name" value="ZINC_FINGER_C2H2_2"/>
    <property type="match status" value="1"/>
</dbReference>
<dbReference type="InterPro" id="IPR013087">
    <property type="entry name" value="Znf_C2H2_type"/>
</dbReference>
<evidence type="ECO:0000259" key="3">
    <source>
        <dbReference type="PROSITE" id="PS50157"/>
    </source>
</evidence>
<evidence type="ECO:0000313" key="4">
    <source>
        <dbReference type="EMBL" id="KAL0468501.1"/>
    </source>
</evidence>
<gene>
    <name evidence="4" type="ORF">QR685DRAFT_555660</name>
</gene>
<keyword evidence="1" id="KW-0862">Zinc</keyword>
<keyword evidence="1" id="KW-0863">Zinc-finger</keyword>
<organism evidence="4 5">
    <name type="scientific">Neurospora intermedia</name>
    <dbReference type="NCBI Taxonomy" id="5142"/>
    <lineage>
        <taxon>Eukaryota</taxon>
        <taxon>Fungi</taxon>
        <taxon>Dikarya</taxon>
        <taxon>Ascomycota</taxon>
        <taxon>Pezizomycotina</taxon>
        <taxon>Sordariomycetes</taxon>
        <taxon>Sordariomycetidae</taxon>
        <taxon>Sordariales</taxon>
        <taxon>Sordariaceae</taxon>
        <taxon>Neurospora</taxon>
    </lineage>
</organism>
<protein>
    <recommendedName>
        <fullName evidence="3">C2H2-type domain-containing protein</fullName>
    </recommendedName>
</protein>
<keyword evidence="5" id="KW-1185">Reference proteome</keyword>